<proteinExistence type="predicted"/>
<evidence type="ECO:0000256" key="1">
    <source>
        <dbReference type="SAM" id="MobiDB-lite"/>
    </source>
</evidence>
<organism evidence="2">
    <name type="scientific">uncultured Nocardioidaceae bacterium</name>
    <dbReference type="NCBI Taxonomy" id="253824"/>
    <lineage>
        <taxon>Bacteria</taxon>
        <taxon>Bacillati</taxon>
        <taxon>Actinomycetota</taxon>
        <taxon>Actinomycetes</taxon>
        <taxon>Propionibacteriales</taxon>
        <taxon>Nocardioidaceae</taxon>
        <taxon>environmental samples</taxon>
    </lineage>
</organism>
<evidence type="ECO:0000313" key="2">
    <source>
        <dbReference type="EMBL" id="CAA9325471.1"/>
    </source>
</evidence>
<feature type="region of interest" description="Disordered" evidence="1">
    <location>
        <begin position="1"/>
        <end position="60"/>
    </location>
</feature>
<gene>
    <name evidence="2" type="ORF">AVDCRST_MAG24-545</name>
</gene>
<reference evidence="2" key="1">
    <citation type="submission" date="2020-02" db="EMBL/GenBank/DDBJ databases">
        <authorList>
            <person name="Meier V. D."/>
        </authorList>
    </citation>
    <scope>NUCLEOTIDE SEQUENCE</scope>
    <source>
        <strain evidence="2">AVDCRST_MAG24</strain>
    </source>
</reference>
<dbReference type="EMBL" id="CADCUF010000075">
    <property type="protein sequence ID" value="CAA9325471.1"/>
    <property type="molecule type" value="Genomic_DNA"/>
</dbReference>
<dbReference type="AlphaFoldDB" id="A0A6J4L7W7"/>
<protein>
    <submittedName>
        <fullName evidence="2">Uncharacterized protein</fullName>
    </submittedName>
</protein>
<accession>A0A6J4L7W7</accession>
<name>A0A6J4L7W7_9ACTN</name>
<sequence>MRDAAEGASDVGAASEGLGVTLPDTPGDPLAPADSDATGGSVTGSASPGEHPAAPHVSTSAVTAAAVLTSGT</sequence>